<dbReference type="InterPro" id="IPR001164">
    <property type="entry name" value="ArfGAP_dom"/>
</dbReference>
<dbReference type="InterPro" id="IPR037278">
    <property type="entry name" value="ARFGAP/RecO"/>
</dbReference>
<keyword evidence="5 6" id="KW-0040">ANK repeat</keyword>
<dbReference type="Gene3D" id="1.10.10.1450">
    <property type="match status" value="1"/>
</dbReference>
<evidence type="ECO:0000256" key="7">
    <source>
        <dbReference type="PROSITE-ProRule" id="PRU00288"/>
    </source>
</evidence>
<organism evidence="11 12">
    <name type="scientific">Pseudoatta argentina</name>
    <dbReference type="NCBI Taxonomy" id="621737"/>
    <lineage>
        <taxon>Eukaryota</taxon>
        <taxon>Metazoa</taxon>
        <taxon>Ecdysozoa</taxon>
        <taxon>Arthropoda</taxon>
        <taxon>Hexapoda</taxon>
        <taxon>Insecta</taxon>
        <taxon>Pterygota</taxon>
        <taxon>Neoptera</taxon>
        <taxon>Endopterygota</taxon>
        <taxon>Hymenoptera</taxon>
        <taxon>Apocrita</taxon>
        <taxon>Aculeata</taxon>
        <taxon>Formicoidea</taxon>
        <taxon>Formicidae</taxon>
        <taxon>Myrmicinae</taxon>
        <taxon>Pseudoatta</taxon>
    </lineage>
</organism>
<dbReference type="AlphaFoldDB" id="A0A836FGN1"/>
<dbReference type="Pfam" id="PF13637">
    <property type="entry name" value="Ank_4"/>
    <property type="match status" value="1"/>
</dbReference>
<keyword evidence="3 7" id="KW-0863">Zinc-finger</keyword>
<evidence type="ECO:0000259" key="9">
    <source>
        <dbReference type="PROSITE" id="PS50003"/>
    </source>
</evidence>
<dbReference type="InterPro" id="IPR038508">
    <property type="entry name" value="ArfGAP_dom_sf"/>
</dbReference>
<dbReference type="Proteomes" id="UP000668214">
    <property type="component" value="Unassembled WGS sequence"/>
</dbReference>
<dbReference type="FunFam" id="1.20.1270.60:FF:000025">
    <property type="entry name" value="arf-GAP with coiled-coil, ANK repeat and PH domain-containing protein 2"/>
    <property type="match status" value="1"/>
</dbReference>
<keyword evidence="4" id="KW-0862">Zinc</keyword>
<evidence type="ECO:0000313" key="11">
    <source>
        <dbReference type="EMBL" id="KAG5319154.1"/>
    </source>
</evidence>
<dbReference type="Gene3D" id="2.30.29.30">
    <property type="entry name" value="Pleckstrin-homology domain (PH domain)/Phosphotyrosine-binding domain (PTB)"/>
    <property type="match status" value="1"/>
</dbReference>
<dbReference type="FunFam" id="1.10.220.150:FF:000007">
    <property type="entry name" value="Arf-GAP with coiled-coil, ANK repeat and PH domain-containing protein 2"/>
    <property type="match status" value="1"/>
</dbReference>
<evidence type="ECO:0000256" key="6">
    <source>
        <dbReference type="PROSITE-ProRule" id="PRU00023"/>
    </source>
</evidence>
<dbReference type="InterPro" id="IPR001849">
    <property type="entry name" value="PH_domain"/>
</dbReference>
<dbReference type="Gene3D" id="1.10.220.150">
    <property type="entry name" value="Arf GTPase activating protein"/>
    <property type="match status" value="1"/>
</dbReference>
<protein>
    <submittedName>
        <fullName evidence="11">ACAP2 protein</fullName>
    </submittedName>
</protein>
<dbReference type="SMART" id="SM00105">
    <property type="entry name" value="ArfGap"/>
    <property type="match status" value="1"/>
</dbReference>
<dbReference type="GO" id="GO:0008270">
    <property type="term" value="F:zinc ion binding"/>
    <property type="evidence" value="ECO:0007669"/>
    <property type="project" value="UniProtKB-KW"/>
</dbReference>
<keyword evidence="1" id="KW-0479">Metal-binding</keyword>
<comment type="caution">
    <text evidence="11">The sequence shown here is derived from an EMBL/GenBank/DDBJ whole genome shotgun (WGS) entry which is preliminary data.</text>
</comment>
<accession>A0A836FGN1</accession>
<feature type="domain" description="Arf-GAP" evidence="10">
    <location>
        <begin position="502"/>
        <end position="624"/>
    </location>
</feature>
<evidence type="ECO:0000256" key="4">
    <source>
        <dbReference type="ARBA" id="ARBA00022833"/>
    </source>
</evidence>
<dbReference type="PROSITE" id="PS50088">
    <property type="entry name" value="ANK_REPEAT"/>
    <property type="match status" value="1"/>
</dbReference>
<dbReference type="CDD" id="cd08835">
    <property type="entry name" value="ArfGap_ACAP"/>
    <property type="match status" value="1"/>
</dbReference>
<dbReference type="InterPro" id="IPR036388">
    <property type="entry name" value="WH-like_DNA-bd_sf"/>
</dbReference>
<dbReference type="InterPro" id="IPR041426">
    <property type="entry name" value="Mos1_HTH"/>
</dbReference>
<feature type="region of interest" description="Disordered" evidence="8">
    <location>
        <begin position="836"/>
        <end position="857"/>
    </location>
</feature>
<dbReference type="PROSITE" id="PS50003">
    <property type="entry name" value="PH_DOMAIN"/>
    <property type="match status" value="1"/>
</dbReference>
<feature type="domain" description="PH" evidence="9">
    <location>
        <begin position="373"/>
        <end position="469"/>
    </location>
</feature>
<evidence type="ECO:0000256" key="2">
    <source>
        <dbReference type="ARBA" id="ARBA00022737"/>
    </source>
</evidence>
<dbReference type="PROSITE" id="PS50115">
    <property type="entry name" value="ARFGAP"/>
    <property type="match status" value="1"/>
</dbReference>
<dbReference type="InterPro" id="IPR004148">
    <property type="entry name" value="BAR_dom"/>
</dbReference>
<evidence type="ECO:0000256" key="3">
    <source>
        <dbReference type="ARBA" id="ARBA00022771"/>
    </source>
</evidence>
<feature type="repeat" description="ANK" evidence="6">
    <location>
        <begin position="899"/>
        <end position="931"/>
    </location>
</feature>
<dbReference type="Pfam" id="PF16746">
    <property type="entry name" value="BAR_3"/>
    <property type="match status" value="1"/>
</dbReference>
<dbReference type="SMART" id="SM00233">
    <property type="entry name" value="PH"/>
    <property type="match status" value="1"/>
</dbReference>
<dbReference type="Gene3D" id="1.20.1270.60">
    <property type="entry name" value="Arfaptin homology (AH) domain/BAR domain"/>
    <property type="match status" value="1"/>
</dbReference>
<dbReference type="GO" id="GO:0005737">
    <property type="term" value="C:cytoplasm"/>
    <property type="evidence" value="ECO:0007669"/>
    <property type="project" value="InterPro"/>
</dbReference>
<dbReference type="PANTHER" id="PTHR23180">
    <property type="entry name" value="CENTAURIN/ARF"/>
    <property type="match status" value="1"/>
</dbReference>
<evidence type="ECO:0000256" key="1">
    <source>
        <dbReference type="ARBA" id="ARBA00022723"/>
    </source>
</evidence>
<dbReference type="Pfam" id="PF01412">
    <property type="entry name" value="ArfGap"/>
    <property type="match status" value="1"/>
</dbReference>
<dbReference type="GO" id="GO:0005096">
    <property type="term" value="F:GTPase activator activity"/>
    <property type="evidence" value="ECO:0007669"/>
    <property type="project" value="InterPro"/>
</dbReference>
<proteinExistence type="predicted"/>
<dbReference type="InterPro" id="IPR036770">
    <property type="entry name" value="Ankyrin_rpt-contain_sf"/>
</dbReference>
<feature type="non-terminal residue" evidence="11">
    <location>
        <position position="1"/>
    </location>
</feature>
<name>A0A836FGN1_9HYME</name>
<dbReference type="Gene3D" id="1.10.10.10">
    <property type="entry name" value="Winged helix-like DNA-binding domain superfamily/Winged helix DNA-binding domain"/>
    <property type="match status" value="1"/>
</dbReference>
<feature type="compositionally biased region" description="Polar residues" evidence="8">
    <location>
        <begin position="838"/>
        <end position="847"/>
    </location>
</feature>
<reference evidence="11" key="1">
    <citation type="submission" date="2020-02" db="EMBL/GenBank/DDBJ databases">
        <title>Relaxed selection underlies rapid genomic changes in the transitions from sociality to social parasitism in ants.</title>
        <authorList>
            <person name="Bi X."/>
        </authorList>
    </citation>
    <scope>NUCLEOTIDE SEQUENCE</scope>
    <source>
        <strain evidence="11">BGI-DK2014c</strain>
        <tissue evidence="11">Whole body</tissue>
    </source>
</reference>
<keyword evidence="2" id="KW-0677">Repeat</keyword>
<dbReference type="EMBL" id="JAANIA010001749">
    <property type="protein sequence ID" value="KAG5319154.1"/>
    <property type="molecule type" value="Genomic_DNA"/>
</dbReference>
<dbReference type="SUPFAM" id="SSF57863">
    <property type="entry name" value="ArfGap/RecO-like zinc finger"/>
    <property type="match status" value="1"/>
</dbReference>
<dbReference type="SUPFAM" id="SSF48403">
    <property type="entry name" value="Ankyrin repeat"/>
    <property type="match status" value="1"/>
</dbReference>
<dbReference type="Pfam" id="PF17906">
    <property type="entry name" value="HTH_48"/>
    <property type="match status" value="1"/>
</dbReference>
<dbReference type="CDD" id="cd07603">
    <property type="entry name" value="BAR_ACAPs"/>
    <property type="match status" value="1"/>
</dbReference>
<dbReference type="Pfam" id="PF00169">
    <property type="entry name" value="PH"/>
    <property type="match status" value="1"/>
</dbReference>
<sequence>MNKSAAEAHSILVDVYSEHALAEQTCRKWFARFKAGDFDLDDKERPDQSNKFEDNDLQALLNENSCQKLKELSTSLEVDFSTIGKRLKSLGMIQKKGHWVPYELKPRDIERRFLTCELLLQRQRRKGFLHRIVTGDEKWIHYDNPKRRKSKWVLKNCSLTIDTGKAFVGQQNQFANSLWELSLYFSDDPEIMAFLNKLIHALQEMNKYHTILLDQASRTVMKDLNNFIKSDIKRAKETRHYFERISSDLDIALNRNSQVPKSRPMEYEETSNILSATRSCFRHTALDYIHALTMLQTHKRHEILGTLLSYMHACITYYHQGSDLAQDLDPFLKDLDENLVQMRGDSNKLEKEMENRHIYVNNRDLIPSLVPGNSKMEGYLFKRTSNAFKTWNRRWFCLKDHQLVYRKRIGDEGYTIMEEDLRLCTVKPVVDCDRRNCFEVLSPTKSHMLQADSEESYLAWITAMQQAIGAAIQRGMSVVANINPHELQSRDSPARPLTRLKSRVWEQLLKISGNEVCCDCGDVNPRWASINLGITLCIECSGVHRSFGVHYSKVRSLTLDDWEPEILKVMAELGNSVVNSIYEALPVPSDITKATQKCNGNVREAWIKFKYVDRKFVKPLTDVIPAGHHASREQMRFRKWSVRKLRRRPRSCDKIDNSNDSKTLTLLPVKETYPSTSSDESKHTSIDSLNSVGKAKKIERNSVSSDDSANIDLKNNSTLYGKILNRSQNDLHEVSKYVKSTTATHGEVANVEPLAKELGSMESELKLNTTETVNINTFLVVESDDSFNKHTNDKVKDDNKNISGNKELGSKKHYNEKVQSAVLMFGCDVPKPAIDNNLELSSDQDSTAGEDEEFTDEEDIENLHPEMLLYKAAAAHNLPVMCAALAAGADKLWSNVNDKSRSSLHQAIISGSVMSCEYLLLNGARINCQDAEGKTPLHLATELDYSQRVSIPWPEGLGNLVKLCRAGDRALQLLLFNEEYLVSVSHQLALITSLPFVHTARRYYRLNGLVRSPDWRWGAGNGTPLLKSRPNLVI</sequence>
<dbReference type="InterPro" id="IPR045258">
    <property type="entry name" value="ACAP1/2/3-like"/>
</dbReference>
<dbReference type="InterPro" id="IPR027267">
    <property type="entry name" value="AH/BAR_dom_sf"/>
</dbReference>
<feature type="non-terminal residue" evidence="11">
    <location>
        <position position="1034"/>
    </location>
</feature>
<dbReference type="SUPFAM" id="SSF50729">
    <property type="entry name" value="PH domain-like"/>
    <property type="match status" value="1"/>
</dbReference>
<dbReference type="SUPFAM" id="SSF103657">
    <property type="entry name" value="BAR/IMD domain-like"/>
    <property type="match status" value="1"/>
</dbReference>
<evidence type="ECO:0000256" key="5">
    <source>
        <dbReference type="ARBA" id="ARBA00023043"/>
    </source>
</evidence>
<keyword evidence="12" id="KW-1185">Reference proteome</keyword>
<dbReference type="Gene3D" id="1.25.40.20">
    <property type="entry name" value="Ankyrin repeat-containing domain"/>
    <property type="match status" value="1"/>
</dbReference>
<feature type="region of interest" description="Disordered" evidence="8">
    <location>
        <begin position="666"/>
        <end position="688"/>
    </location>
</feature>
<evidence type="ECO:0000313" key="12">
    <source>
        <dbReference type="Proteomes" id="UP000668214"/>
    </source>
</evidence>
<dbReference type="FunFam" id="2.30.29.30:FF:000026">
    <property type="entry name" value="Arf-GAP with coiled-coil, ANK repeat and PH domain-containing protein 2"/>
    <property type="match status" value="1"/>
</dbReference>
<evidence type="ECO:0000256" key="8">
    <source>
        <dbReference type="SAM" id="MobiDB-lite"/>
    </source>
</evidence>
<gene>
    <name evidence="11" type="primary">Acap2</name>
    <name evidence="11" type="ORF">G6Z78_0005765</name>
</gene>
<dbReference type="CDD" id="cd13250">
    <property type="entry name" value="PH_ACAP"/>
    <property type="match status" value="1"/>
</dbReference>
<feature type="compositionally biased region" description="Acidic residues" evidence="8">
    <location>
        <begin position="848"/>
        <end position="857"/>
    </location>
</feature>
<evidence type="ECO:0000259" key="10">
    <source>
        <dbReference type="PROSITE" id="PS50115"/>
    </source>
</evidence>
<dbReference type="PANTHER" id="PTHR23180:SF399">
    <property type="entry name" value="BLOWN FUSE, ISOFORM A-RELATED"/>
    <property type="match status" value="1"/>
</dbReference>
<dbReference type="InterPro" id="IPR011993">
    <property type="entry name" value="PH-like_dom_sf"/>
</dbReference>
<dbReference type="PRINTS" id="PR00405">
    <property type="entry name" value="REVINTRACTNG"/>
</dbReference>
<dbReference type="InterPro" id="IPR002110">
    <property type="entry name" value="Ankyrin_rpt"/>
</dbReference>